<keyword evidence="2" id="KW-1185">Reference proteome</keyword>
<dbReference type="Proteomes" id="UP001432322">
    <property type="component" value="Unassembled WGS sequence"/>
</dbReference>
<feature type="non-terminal residue" evidence="1">
    <location>
        <position position="1"/>
    </location>
</feature>
<organism evidence="1 2">
    <name type="scientific">Pristionchus fissidentatus</name>
    <dbReference type="NCBI Taxonomy" id="1538716"/>
    <lineage>
        <taxon>Eukaryota</taxon>
        <taxon>Metazoa</taxon>
        <taxon>Ecdysozoa</taxon>
        <taxon>Nematoda</taxon>
        <taxon>Chromadorea</taxon>
        <taxon>Rhabditida</taxon>
        <taxon>Rhabditina</taxon>
        <taxon>Diplogasteromorpha</taxon>
        <taxon>Diplogasteroidea</taxon>
        <taxon>Neodiplogasteridae</taxon>
        <taxon>Pristionchus</taxon>
    </lineage>
</organism>
<accession>A0AAV5WWB6</accession>
<protein>
    <submittedName>
        <fullName evidence="1">Uncharacterized protein</fullName>
    </submittedName>
</protein>
<dbReference type="AlphaFoldDB" id="A0AAV5WWB6"/>
<comment type="caution">
    <text evidence="1">The sequence shown here is derived from an EMBL/GenBank/DDBJ whole genome shotgun (WGS) entry which is preliminary data.</text>
</comment>
<dbReference type="PANTHER" id="PTHR20905">
    <property type="entry name" value="N-ACETYLTRANSFERASE-RELATED"/>
    <property type="match status" value="1"/>
</dbReference>
<name>A0AAV5WWB6_9BILA</name>
<evidence type="ECO:0000313" key="1">
    <source>
        <dbReference type="EMBL" id="GMT34945.1"/>
    </source>
</evidence>
<dbReference type="EMBL" id="BTSY01000006">
    <property type="protein sequence ID" value="GMT34945.1"/>
    <property type="molecule type" value="Genomic_DNA"/>
</dbReference>
<dbReference type="PANTHER" id="PTHR20905:SF30">
    <property type="entry name" value="N-ACETYLTRANSFERASE DOMAIN-CONTAINING PROTEIN"/>
    <property type="match status" value="1"/>
</dbReference>
<gene>
    <name evidence="1" type="ORF">PFISCL1PPCAC_26242</name>
</gene>
<sequence length="156" mass="18035">QIEAHHFNHLMDLSRGFFEDENLTKATGSTIDNCQKGMEFVLSYAIAAQSVYPRAWICYENSTNRPVGFRLAHPVYKDPKKAPFSVPEPTLNNQELTLFTKLDKTFNKFWEVYPEEEIVYKGEVIYINRDYRGSGIYKTIMNYDVYFPDVAKVGAA</sequence>
<dbReference type="Gene3D" id="3.40.630.30">
    <property type="match status" value="1"/>
</dbReference>
<evidence type="ECO:0000313" key="2">
    <source>
        <dbReference type="Proteomes" id="UP001432322"/>
    </source>
</evidence>
<reference evidence="1" key="1">
    <citation type="submission" date="2023-10" db="EMBL/GenBank/DDBJ databases">
        <title>Genome assembly of Pristionchus species.</title>
        <authorList>
            <person name="Yoshida K."/>
            <person name="Sommer R.J."/>
        </authorList>
    </citation>
    <scope>NUCLEOTIDE SEQUENCE</scope>
    <source>
        <strain evidence="1">RS5133</strain>
    </source>
</reference>
<dbReference type="GO" id="GO:0008080">
    <property type="term" value="F:N-acetyltransferase activity"/>
    <property type="evidence" value="ECO:0007669"/>
    <property type="project" value="TreeGrafter"/>
</dbReference>
<feature type="non-terminal residue" evidence="1">
    <location>
        <position position="156"/>
    </location>
</feature>
<proteinExistence type="predicted"/>